<feature type="domain" description="BZIP" evidence="3">
    <location>
        <begin position="60"/>
        <end position="74"/>
    </location>
</feature>
<evidence type="ECO:0000313" key="5">
    <source>
        <dbReference type="Proteomes" id="UP001140217"/>
    </source>
</evidence>
<gene>
    <name evidence="4" type="ORF">H4R18_004044</name>
</gene>
<dbReference type="InterPro" id="IPR004827">
    <property type="entry name" value="bZIP"/>
</dbReference>
<accession>A0A9W8LHP4</accession>
<keyword evidence="5" id="KW-1185">Reference proteome</keyword>
<evidence type="ECO:0000256" key="1">
    <source>
        <dbReference type="SAM" id="Coils"/>
    </source>
</evidence>
<sequence>MPTGGNDPDADRVTGGPHQGQGPGSAQHYVPIQPRGNPDEHRQAMAEEKELADSQIQSIRRYKNARAAARMRERQRDKERSLIQRKNELVAREQQLKAELAALRNKRAQDEAMSLGADCESLVRQLSDELEDTIAATQRVADEIQDLLRIVQSLGQ</sequence>
<evidence type="ECO:0000256" key="2">
    <source>
        <dbReference type="SAM" id="MobiDB-lite"/>
    </source>
</evidence>
<dbReference type="OrthoDB" id="5598083at2759"/>
<dbReference type="Proteomes" id="UP001140217">
    <property type="component" value="Unassembled WGS sequence"/>
</dbReference>
<evidence type="ECO:0000259" key="3">
    <source>
        <dbReference type="PROSITE" id="PS00036"/>
    </source>
</evidence>
<comment type="caution">
    <text evidence="4">The sequence shown here is derived from an EMBL/GenBank/DDBJ whole genome shotgun (WGS) entry which is preliminary data.</text>
</comment>
<dbReference type="GO" id="GO:0003700">
    <property type="term" value="F:DNA-binding transcription factor activity"/>
    <property type="evidence" value="ECO:0007669"/>
    <property type="project" value="InterPro"/>
</dbReference>
<dbReference type="AlphaFoldDB" id="A0A9W8LHP4"/>
<keyword evidence="1" id="KW-0175">Coiled coil</keyword>
<organism evidence="4 5">
    <name type="scientific">Coemansia javaensis</name>
    <dbReference type="NCBI Taxonomy" id="2761396"/>
    <lineage>
        <taxon>Eukaryota</taxon>
        <taxon>Fungi</taxon>
        <taxon>Fungi incertae sedis</taxon>
        <taxon>Zoopagomycota</taxon>
        <taxon>Kickxellomycotina</taxon>
        <taxon>Kickxellomycetes</taxon>
        <taxon>Kickxellales</taxon>
        <taxon>Kickxellaceae</taxon>
        <taxon>Coemansia</taxon>
    </lineage>
</organism>
<dbReference type="EMBL" id="JANBUL010000180">
    <property type="protein sequence ID" value="KAJ2779376.1"/>
    <property type="molecule type" value="Genomic_DNA"/>
</dbReference>
<feature type="coiled-coil region" evidence="1">
    <location>
        <begin position="86"/>
        <end position="147"/>
    </location>
</feature>
<dbReference type="PROSITE" id="PS00036">
    <property type="entry name" value="BZIP_BASIC"/>
    <property type="match status" value="1"/>
</dbReference>
<feature type="compositionally biased region" description="Basic and acidic residues" evidence="2">
    <location>
        <begin position="37"/>
        <end position="52"/>
    </location>
</feature>
<dbReference type="SUPFAM" id="SSF57959">
    <property type="entry name" value="Leucine zipper domain"/>
    <property type="match status" value="1"/>
</dbReference>
<evidence type="ECO:0000313" key="4">
    <source>
        <dbReference type="EMBL" id="KAJ2779376.1"/>
    </source>
</evidence>
<protein>
    <recommendedName>
        <fullName evidence="3">BZIP domain-containing protein</fullName>
    </recommendedName>
</protein>
<dbReference type="InterPro" id="IPR046347">
    <property type="entry name" value="bZIP_sf"/>
</dbReference>
<reference evidence="4" key="1">
    <citation type="submission" date="2022-07" db="EMBL/GenBank/DDBJ databases">
        <title>Phylogenomic reconstructions and comparative analyses of Kickxellomycotina fungi.</title>
        <authorList>
            <person name="Reynolds N.K."/>
            <person name="Stajich J.E."/>
            <person name="Barry K."/>
            <person name="Grigoriev I.V."/>
            <person name="Crous P."/>
            <person name="Smith M.E."/>
        </authorList>
    </citation>
    <scope>NUCLEOTIDE SEQUENCE</scope>
    <source>
        <strain evidence="4">NBRC 105414</strain>
    </source>
</reference>
<proteinExistence type="predicted"/>
<feature type="region of interest" description="Disordered" evidence="2">
    <location>
        <begin position="1"/>
        <end position="54"/>
    </location>
</feature>
<name>A0A9W8LHP4_9FUNG</name>